<name>A0A6M1S2J0_9HYPH</name>
<comment type="caution">
    <text evidence="1">The sequence shown here is derived from an EMBL/GenBank/DDBJ whole genome shotgun (WGS) entry which is preliminary data.</text>
</comment>
<protein>
    <submittedName>
        <fullName evidence="1">Uncharacterized protein</fullName>
    </submittedName>
</protein>
<reference evidence="1 2" key="1">
    <citation type="submission" date="2020-02" db="EMBL/GenBank/DDBJ databases">
        <title>Genome sequence of the type strain CCBAU10050 of Rhizobium daejeonense.</title>
        <authorList>
            <person name="Gao J."/>
            <person name="Sun J."/>
        </authorList>
    </citation>
    <scope>NUCLEOTIDE SEQUENCE [LARGE SCALE GENOMIC DNA]</scope>
    <source>
        <strain evidence="1 2">CCBAU10050</strain>
    </source>
</reference>
<dbReference type="EMBL" id="JAAKZH010000002">
    <property type="protein sequence ID" value="NGO63370.1"/>
    <property type="molecule type" value="Genomic_DNA"/>
</dbReference>
<accession>A0A6M1S2J0</accession>
<dbReference type="AlphaFoldDB" id="A0A6M1S2J0"/>
<organism evidence="1 2">
    <name type="scientific">Rhizobium daejeonense</name>
    <dbReference type="NCBI Taxonomy" id="240521"/>
    <lineage>
        <taxon>Bacteria</taxon>
        <taxon>Pseudomonadati</taxon>
        <taxon>Pseudomonadota</taxon>
        <taxon>Alphaproteobacteria</taxon>
        <taxon>Hyphomicrobiales</taxon>
        <taxon>Rhizobiaceae</taxon>
        <taxon>Rhizobium/Agrobacterium group</taxon>
        <taxon>Rhizobium</taxon>
    </lineage>
</organism>
<proteinExistence type="predicted"/>
<keyword evidence="2" id="KW-1185">Reference proteome</keyword>
<evidence type="ECO:0000313" key="2">
    <source>
        <dbReference type="Proteomes" id="UP000477849"/>
    </source>
</evidence>
<dbReference type="RefSeq" id="WP_163904242.1">
    <property type="nucleotide sequence ID" value="NZ_CP048427.1"/>
</dbReference>
<gene>
    <name evidence="1" type="ORF">G6N76_06760</name>
</gene>
<dbReference type="Proteomes" id="UP000477849">
    <property type="component" value="Unassembled WGS sequence"/>
</dbReference>
<sequence>MIRVNLIDYFELGEYLQTMQKSLSVEKSMAGEVLFAIWLIPPKLEKFISDDNGFETCKRVAGELLSAINEWIPANVMVNGQYSSEKMNIELYSYQWNAMLKKLGSFRSVFEAECNDVDVYSVGQIAIYRTRDLVANASKAIPAEFRADMSREALKEFDDAGRCLAFDLPTACGFHALRGTELVMDDYLRAYGVTKKLFTWNEYIKAAEELANGKGINPKPSRKVTAMLDRMRSLDRNPLMHPRDELDAASAGQLFSLTAITVAEMVKDMRAVKGSSAVAQIAAGASATLP</sequence>
<evidence type="ECO:0000313" key="1">
    <source>
        <dbReference type="EMBL" id="NGO63370.1"/>
    </source>
</evidence>